<dbReference type="Proteomes" id="UP000789920">
    <property type="component" value="Unassembled WGS sequence"/>
</dbReference>
<dbReference type="EMBL" id="CAJVQC010017751">
    <property type="protein sequence ID" value="CAG8687906.1"/>
    <property type="molecule type" value="Genomic_DNA"/>
</dbReference>
<protein>
    <submittedName>
        <fullName evidence="1">21210_t:CDS:1</fullName>
    </submittedName>
</protein>
<evidence type="ECO:0000313" key="2">
    <source>
        <dbReference type="Proteomes" id="UP000789920"/>
    </source>
</evidence>
<evidence type="ECO:0000313" key="1">
    <source>
        <dbReference type="EMBL" id="CAG8687906.1"/>
    </source>
</evidence>
<reference evidence="1" key="1">
    <citation type="submission" date="2021-06" db="EMBL/GenBank/DDBJ databases">
        <authorList>
            <person name="Kallberg Y."/>
            <person name="Tangrot J."/>
            <person name="Rosling A."/>
        </authorList>
    </citation>
    <scope>NUCLEOTIDE SEQUENCE</scope>
    <source>
        <strain evidence="1">MA461A</strain>
    </source>
</reference>
<sequence>MNKLLQSRKELDEEMKKIKTNSESSSVNNQSLKTEDSKNKIEILPVKVNKFGINIEKDEAKDTPKNNSSLAIGERIKELEDKKTKLQREIAEKEKTIRQKILKCIFNNYKEISGELGDDIFLNSVTDDKKLTVEKIKELIQVYSIEQLRKDYANQLEKETSIFDKHNQQLDQAENENESIKKSLLEVNPYEYDKFIASLYHFQPQDSFFKNNPNVRQNAFDNLGLKGIGKYDEVKELQRMLEKYNLNNNRGNQPSNKGVTYNNPGRIYGQYGSDNTQDGVSYNFGSDNNQKNEKDKLIQHLENSNELGDFTNLTYNHKERANEINKGLFSNFSNSIWVNIQEVQEAYQRAQIGSSEFEKAQIQIPPK</sequence>
<proteinExistence type="predicted"/>
<organism evidence="1 2">
    <name type="scientific">Racocetra persica</name>
    <dbReference type="NCBI Taxonomy" id="160502"/>
    <lineage>
        <taxon>Eukaryota</taxon>
        <taxon>Fungi</taxon>
        <taxon>Fungi incertae sedis</taxon>
        <taxon>Mucoromycota</taxon>
        <taxon>Glomeromycotina</taxon>
        <taxon>Glomeromycetes</taxon>
        <taxon>Diversisporales</taxon>
        <taxon>Gigasporaceae</taxon>
        <taxon>Racocetra</taxon>
    </lineage>
</organism>
<keyword evidence="2" id="KW-1185">Reference proteome</keyword>
<name>A0ACA9P456_9GLOM</name>
<gene>
    <name evidence="1" type="ORF">RPERSI_LOCUS9390</name>
</gene>
<comment type="caution">
    <text evidence="1">The sequence shown here is derived from an EMBL/GenBank/DDBJ whole genome shotgun (WGS) entry which is preliminary data.</text>
</comment>
<accession>A0ACA9P456</accession>